<evidence type="ECO:0000313" key="2">
    <source>
        <dbReference type="Proteomes" id="UP000177622"/>
    </source>
</evidence>
<dbReference type="Proteomes" id="UP000177622">
    <property type="component" value="Unassembled WGS sequence"/>
</dbReference>
<proteinExistence type="predicted"/>
<dbReference type="GeneID" id="34571334"/>
<protein>
    <submittedName>
        <fullName evidence="1">Uncharacterized protein</fullName>
    </submittedName>
</protein>
<name>A0A1F5LYK8_PENAI</name>
<evidence type="ECO:0000313" key="1">
    <source>
        <dbReference type="EMBL" id="OGE58257.1"/>
    </source>
</evidence>
<keyword evidence="2" id="KW-1185">Reference proteome</keyword>
<accession>A0A1F5LYK8</accession>
<dbReference type="RefSeq" id="XP_022493680.1">
    <property type="nucleotide sequence ID" value="XM_022626600.1"/>
</dbReference>
<gene>
    <name evidence="1" type="ORF">PENARI_c001G05846</name>
</gene>
<reference evidence="1 2" key="1">
    <citation type="journal article" date="2016" name="Sci. Rep.">
        <title>Penicillium arizonense, a new, genome sequenced fungal species, reveals a high chemical diversity in secreted metabolites.</title>
        <authorList>
            <person name="Grijseels S."/>
            <person name="Nielsen J.C."/>
            <person name="Randelovic M."/>
            <person name="Nielsen J."/>
            <person name="Nielsen K.F."/>
            <person name="Workman M."/>
            <person name="Frisvad J.C."/>
        </authorList>
    </citation>
    <scope>NUCLEOTIDE SEQUENCE [LARGE SCALE GENOMIC DNA]</scope>
    <source>
        <strain evidence="1 2">CBS 141311</strain>
    </source>
</reference>
<sequence>MSSGYNVIHFAHAENVRIRIPEDGMAVPMNYYFGSIGCLMLDTNINPGSINIFAGNIRIIHNWAETGIGAITVSAENIEIVFHYYHTGSQAVSIDAANIDMIYNHVRSTASLFLHETCSCTDTTEVPGLLARFVDSHKALERIVEPTMERNTLYELNTL</sequence>
<dbReference type="EMBL" id="LXJU01000001">
    <property type="protein sequence ID" value="OGE58257.1"/>
    <property type="molecule type" value="Genomic_DNA"/>
</dbReference>
<organism evidence="1 2">
    <name type="scientific">Penicillium arizonense</name>
    <dbReference type="NCBI Taxonomy" id="1835702"/>
    <lineage>
        <taxon>Eukaryota</taxon>
        <taxon>Fungi</taxon>
        <taxon>Dikarya</taxon>
        <taxon>Ascomycota</taxon>
        <taxon>Pezizomycotina</taxon>
        <taxon>Eurotiomycetes</taxon>
        <taxon>Eurotiomycetidae</taxon>
        <taxon>Eurotiales</taxon>
        <taxon>Aspergillaceae</taxon>
        <taxon>Penicillium</taxon>
    </lineage>
</organism>
<comment type="caution">
    <text evidence="1">The sequence shown here is derived from an EMBL/GenBank/DDBJ whole genome shotgun (WGS) entry which is preliminary data.</text>
</comment>
<dbReference type="OrthoDB" id="10334166at2759"/>
<dbReference type="AlphaFoldDB" id="A0A1F5LYK8"/>